<evidence type="ECO:0000313" key="12">
    <source>
        <dbReference type="Proteomes" id="UP001085076"/>
    </source>
</evidence>
<dbReference type="PANTHER" id="PTHR31874:SF1">
    <property type="entry name" value="ZINC FINGER PROTEIN CONSTANS-LIKE 6"/>
    <property type="match status" value="1"/>
</dbReference>
<evidence type="ECO:0000256" key="5">
    <source>
        <dbReference type="ARBA" id="ARBA00022833"/>
    </source>
</evidence>
<keyword evidence="6 8" id="KW-0539">Nucleus</keyword>
<dbReference type="InterPro" id="IPR049808">
    <property type="entry name" value="CONSTANS-like_Bbox1"/>
</dbReference>
<comment type="similarity">
    <text evidence="2">Belongs to the CONSTANS family.</text>
</comment>
<organism evidence="11 12">
    <name type="scientific">Dioscorea zingiberensis</name>
    <dbReference type="NCBI Taxonomy" id="325984"/>
    <lineage>
        <taxon>Eukaryota</taxon>
        <taxon>Viridiplantae</taxon>
        <taxon>Streptophyta</taxon>
        <taxon>Embryophyta</taxon>
        <taxon>Tracheophyta</taxon>
        <taxon>Spermatophyta</taxon>
        <taxon>Magnoliopsida</taxon>
        <taxon>Liliopsida</taxon>
        <taxon>Dioscoreales</taxon>
        <taxon>Dioscoreaceae</taxon>
        <taxon>Dioscorea</taxon>
    </lineage>
</organism>
<dbReference type="GO" id="GO:0005634">
    <property type="term" value="C:nucleus"/>
    <property type="evidence" value="ECO:0007669"/>
    <property type="project" value="UniProtKB-SubCell"/>
</dbReference>
<evidence type="ECO:0008006" key="13">
    <source>
        <dbReference type="Google" id="ProtNLM"/>
    </source>
</evidence>
<dbReference type="Pfam" id="PF00643">
    <property type="entry name" value="zf-B_box"/>
    <property type="match status" value="1"/>
</dbReference>
<dbReference type="PROSITE" id="PS50119">
    <property type="entry name" value="ZF_BBOX"/>
    <property type="match status" value="1"/>
</dbReference>
<dbReference type="Proteomes" id="UP001085076">
    <property type="component" value="Miscellaneous, Linkage group lg04"/>
</dbReference>
<dbReference type="SMART" id="SM00336">
    <property type="entry name" value="BBOX"/>
    <property type="match status" value="1"/>
</dbReference>
<keyword evidence="4 7" id="KW-0863">Zinc-finger</keyword>
<evidence type="ECO:0000256" key="4">
    <source>
        <dbReference type="ARBA" id="ARBA00022771"/>
    </source>
</evidence>
<evidence type="ECO:0000256" key="2">
    <source>
        <dbReference type="ARBA" id="ARBA00010024"/>
    </source>
</evidence>
<comment type="subcellular location">
    <subcellularLocation>
        <location evidence="1 8">Nucleus</location>
    </subcellularLocation>
</comment>
<reference evidence="11" key="2">
    <citation type="journal article" date="2022" name="Hortic Res">
        <title>The genome of Dioscorea zingiberensis sheds light on the biosynthesis, origin and evolution of the medicinally important diosgenin saponins.</title>
        <authorList>
            <person name="Li Y."/>
            <person name="Tan C."/>
            <person name="Li Z."/>
            <person name="Guo J."/>
            <person name="Li S."/>
            <person name="Chen X."/>
            <person name="Wang C."/>
            <person name="Dai X."/>
            <person name="Yang H."/>
            <person name="Song W."/>
            <person name="Hou L."/>
            <person name="Xu J."/>
            <person name="Tong Z."/>
            <person name="Xu A."/>
            <person name="Yuan X."/>
            <person name="Wang W."/>
            <person name="Yang Q."/>
            <person name="Chen L."/>
            <person name="Sun Z."/>
            <person name="Wang K."/>
            <person name="Pan B."/>
            <person name="Chen J."/>
            <person name="Bao Y."/>
            <person name="Liu F."/>
            <person name="Qi X."/>
            <person name="Gang D.R."/>
            <person name="Wen J."/>
            <person name="Li J."/>
        </authorList>
    </citation>
    <scope>NUCLEOTIDE SEQUENCE</scope>
    <source>
        <strain evidence="11">Dzin_1.0</strain>
    </source>
</reference>
<sequence>MSQHQRSDNQEMQRTAGVLGGKTARACDSCVRRRARWYCAADDAFLCQVCDSSVHSANPLARRHERVRLKSSAPSVLKLDDGPAWHQAITRKARTPRPKPGVLIAAKSEPLVPDLEASSADENNAADEEQLLYRVPVLDPVLAEFCSPPPGVDGNHGYAWGSKPALEPPESGTLAGFLQPDDDVDLAEFAADMETLLGRGLDDDAFCMEGLGLDFSGDGNKPIKIEMKEELKDVSQHQTDVDLEMEMDRDTVLDFNFDCGSPPELEEKVSKETSGVRRMKLRLDYDAVIAAWSSSCQGLCPWTDGERPKLNPNDCRPDYKGGMWPLIGGPVTGQVAGGGDGGREARVTRYREKRRTRLFAKKIRYEVRKLNAEKRPRMKGRFVKRASFPAGVSGGASFSF</sequence>
<dbReference type="OrthoDB" id="153872at2759"/>
<name>A0A9D5CKQ1_9LILI</name>
<evidence type="ECO:0000256" key="8">
    <source>
        <dbReference type="PROSITE-ProRule" id="PRU00357"/>
    </source>
</evidence>
<dbReference type="InterPro" id="IPR000315">
    <property type="entry name" value="Znf_B-box"/>
</dbReference>
<comment type="caution">
    <text evidence="11">The sequence shown here is derived from an EMBL/GenBank/DDBJ whole genome shotgun (WGS) entry which is preliminary data.</text>
</comment>
<keyword evidence="3" id="KW-0479">Metal-binding</keyword>
<gene>
    <name evidence="11" type="ORF">J5N97_016880</name>
</gene>
<evidence type="ECO:0000256" key="1">
    <source>
        <dbReference type="ARBA" id="ARBA00004123"/>
    </source>
</evidence>
<dbReference type="CDD" id="cd19821">
    <property type="entry name" value="Bbox1_BBX-like"/>
    <property type="match status" value="1"/>
</dbReference>
<keyword evidence="12" id="KW-1185">Reference proteome</keyword>
<dbReference type="Pfam" id="PF06203">
    <property type="entry name" value="CCT"/>
    <property type="match status" value="1"/>
</dbReference>
<dbReference type="InterPro" id="IPR010402">
    <property type="entry name" value="CCT_domain"/>
</dbReference>
<evidence type="ECO:0000259" key="10">
    <source>
        <dbReference type="PROSITE" id="PS51017"/>
    </source>
</evidence>
<dbReference type="EMBL" id="JAGGNH010000004">
    <property type="protein sequence ID" value="KAJ0974915.1"/>
    <property type="molecule type" value="Genomic_DNA"/>
</dbReference>
<evidence type="ECO:0000259" key="9">
    <source>
        <dbReference type="PROSITE" id="PS50119"/>
    </source>
</evidence>
<dbReference type="GO" id="GO:0008270">
    <property type="term" value="F:zinc ion binding"/>
    <property type="evidence" value="ECO:0007669"/>
    <property type="project" value="UniProtKB-KW"/>
</dbReference>
<proteinExistence type="inferred from homology"/>
<evidence type="ECO:0000313" key="11">
    <source>
        <dbReference type="EMBL" id="KAJ0974915.1"/>
    </source>
</evidence>
<reference evidence="11" key="1">
    <citation type="submission" date="2021-03" db="EMBL/GenBank/DDBJ databases">
        <authorList>
            <person name="Li Z."/>
            <person name="Yang C."/>
        </authorList>
    </citation>
    <scope>NUCLEOTIDE SEQUENCE</scope>
    <source>
        <strain evidence="11">Dzin_1.0</strain>
        <tissue evidence="11">Leaf</tissue>
    </source>
</reference>
<evidence type="ECO:0000256" key="6">
    <source>
        <dbReference type="ARBA" id="ARBA00023242"/>
    </source>
</evidence>
<protein>
    <recommendedName>
        <fullName evidence="13">Zinc finger protein CONSTANS-LIKE 16</fullName>
    </recommendedName>
</protein>
<dbReference type="GO" id="GO:0006355">
    <property type="term" value="P:regulation of DNA-templated transcription"/>
    <property type="evidence" value="ECO:0007669"/>
    <property type="project" value="TreeGrafter"/>
</dbReference>
<dbReference type="AlphaFoldDB" id="A0A9D5CKQ1"/>
<feature type="domain" description="CCT" evidence="10">
    <location>
        <begin position="343"/>
        <end position="385"/>
    </location>
</feature>
<accession>A0A9D5CKQ1</accession>
<dbReference type="PROSITE" id="PS51017">
    <property type="entry name" value="CCT"/>
    <property type="match status" value="1"/>
</dbReference>
<evidence type="ECO:0000256" key="3">
    <source>
        <dbReference type="ARBA" id="ARBA00022723"/>
    </source>
</evidence>
<feature type="domain" description="B box-type" evidence="9">
    <location>
        <begin position="22"/>
        <end position="69"/>
    </location>
</feature>
<evidence type="ECO:0000256" key="7">
    <source>
        <dbReference type="PROSITE-ProRule" id="PRU00024"/>
    </source>
</evidence>
<dbReference type="PANTHER" id="PTHR31874">
    <property type="entry name" value="CCT MOTIF FAMILY PROTEIN, EXPRESSED"/>
    <property type="match status" value="1"/>
</dbReference>
<dbReference type="InterPro" id="IPR052453">
    <property type="entry name" value="CONSTANS-like_ZF"/>
</dbReference>
<keyword evidence="5" id="KW-0862">Zinc</keyword>